<sequence>MKKLDLAMLSLVRRIFHFVLELAEALDGCHAFSLMRVMAPFKQELNELFVIDMNSRVI</sequence>
<proteinExistence type="predicted"/>
<gene>
    <name evidence="1" type="ORF">PDTA9734_35020</name>
</gene>
<evidence type="ECO:0000313" key="2">
    <source>
        <dbReference type="Proteomes" id="UP001320460"/>
    </source>
</evidence>
<protein>
    <submittedName>
        <fullName evidence="1">Uncharacterized protein</fullName>
    </submittedName>
</protein>
<organism evidence="1 2">
    <name type="scientific">Phytobacter diazotrophicus</name>
    <dbReference type="NCBI Taxonomy" id="395631"/>
    <lineage>
        <taxon>Bacteria</taxon>
        <taxon>Pseudomonadati</taxon>
        <taxon>Pseudomonadota</taxon>
        <taxon>Gammaproteobacteria</taxon>
        <taxon>Enterobacterales</taxon>
        <taxon>Enterobacteriaceae</taxon>
        <taxon>Phytobacter</taxon>
    </lineage>
</organism>
<dbReference type="Proteomes" id="UP001320460">
    <property type="component" value="Chromosome"/>
</dbReference>
<evidence type="ECO:0000313" key="1">
    <source>
        <dbReference type="EMBL" id="BDD52015.1"/>
    </source>
</evidence>
<keyword evidence="2" id="KW-1185">Reference proteome</keyword>
<reference evidence="1 2" key="1">
    <citation type="submission" date="2021-12" db="EMBL/GenBank/DDBJ databases">
        <title>Complete genome sequence of Phytobacter diazotrophicus TA9734.</title>
        <authorList>
            <person name="Kubota H."/>
            <person name="Nakayama Y."/>
            <person name="Ariyoshi T."/>
        </authorList>
    </citation>
    <scope>NUCLEOTIDE SEQUENCE [LARGE SCALE GENOMIC DNA]</scope>
    <source>
        <strain evidence="1 2">TA9734</strain>
    </source>
</reference>
<dbReference type="EMBL" id="AP025334">
    <property type="protein sequence ID" value="BDD52015.1"/>
    <property type="molecule type" value="Genomic_DNA"/>
</dbReference>
<accession>A0ABM7VYH9</accession>
<name>A0ABM7VYH9_9ENTR</name>